<gene>
    <name evidence="2" type="ORF">NF556_11585</name>
</gene>
<accession>A0ABY4YNC8</accession>
<evidence type="ECO:0000256" key="1">
    <source>
        <dbReference type="SAM" id="MobiDB-lite"/>
    </source>
</evidence>
<evidence type="ECO:0000313" key="3">
    <source>
        <dbReference type="Proteomes" id="UP001056455"/>
    </source>
</evidence>
<name>A0ABY4YNC8_9MICO</name>
<evidence type="ECO:0008006" key="4">
    <source>
        <dbReference type="Google" id="ProtNLM"/>
    </source>
</evidence>
<keyword evidence="3" id="KW-1185">Reference proteome</keyword>
<dbReference type="SUPFAM" id="SSF56731">
    <property type="entry name" value="DNA primase core"/>
    <property type="match status" value="1"/>
</dbReference>
<feature type="region of interest" description="Disordered" evidence="1">
    <location>
        <begin position="677"/>
        <end position="731"/>
    </location>
</feature>
<proteinExistence type="predicted"/>
<dbReference type="Gene3D" id="3.40.1360.10">
    <property type="match status" value="1"/>
</dbReference>
<evidence type="ECO:0000313" key="2">
    <source>
        <dbReference type="EMBL" id="USQ78295.1"/>
    </source>
</evidence>
<reference evidence="2" key="1">
    <citation type="submission" date="2022-06" db="EMBL/GenBank/DDBJ databases">
        <title>Ornithinimicrobium HY1793.</title>
        <authorList>
            <person name="Huang Y."/>
        </authorList>
    </citation>
    <scope>NUCLEOTIDE SEQUENCE</scope>
    <source>
        <strain evidence="2">HY1793</strain>
    </source>
</reference>
<dbReference type="RefSeq" id="WP_252591093.1">
    <property type="nucleotide sequence ID" value="NZ_CP099489.1"/>
</dbReference>
<dbReference type="Proteomes" id="UP001056455">
    <property type="component" value="Chromosome"/>
</dbReference>
<organism evidence="2 3">
    <name type="scientific">Ornithinimicrobium faecis</name>
    <dbReference type="NCBI Taxonomy" id="2934158"/>
    <lineage>
        <taxon>Bacteria</taxon>
        <taxon>Bacillati</taxon>
        <taxon>Actinomycetota</taxon>
        <taxon>Actinomycetes</taxon>
        <taxon>Micrococcales</taxon>
        <taxon>Ornithinimicrobiaceae</taxon>
        <taxon>Ornithinimicrobium</taxon>
    </lineage>
</organism>
<dbReference type="EMBL" id="CP099489">
    <property type="protein sequence ID" value="USQ78295.1"/>
    <property type="molecule type" value="Genomic_DNA"/>
</dbReference>
<dbReference type="CDD" id="cd01029">
    <property type="entry name" value="TOPRIM_primases"/>
    <property type="match status" value="1"/>
</dbReference>
<sequence length="745" mass="79342">MSTARTATTARERLLEALAVAGSTITNGGTAATCPAHEDHAPSLSIGQRRDRDGVLVNCHAGCTVDDVLAALGLTPPDLFDTPREPQNNGRPVVVARYPYTDEAGTMLYEKIRMHPKTFRQCREVDGRTVWKLGDVRRVLYRLPDVLAAVQAGDAVYVAEGEKDADALVAAGVCATTWTEGAWQPNNTLKWRPTYTTTLAGAHVVIVRDRDDAGRHTAATIATELQTVAASVAIVEPAEGKDAADHLAAGHAVADLVPALEDDGRNKTNVPDRTADQRRAMLGDLLADLRTWQHLPDPTHIVAALATSATRDEDGEACWLLLVAPPSSGKTEAVRVLDEAADARLDEVTSAGLLGWSKGKTVRPTGVLMRVGAHPLVTFGDLSTLLATSDRGGRDQVFGLLRRAYDGHVSRDISPPGKVADGLPERLEWSGRLTVVGCVTGAIDRYTAHADQLGARWLYVRLPGRSTAEKRHASLLARRGSLPENRARASEAAAELLAAAKTVDQLPDHLALQIEDAALVTAWGRGSVPRNGYGRREIEGVPVVEEPMRLVQQLGAVARGVLALGLPTEAAAAVARRVALDSMPESRRAVLEALATGEVLTTSGVGRAAALDRKVARFTLEDLAAIGVVAHDRAEDEDEDIQGTVHWSLTGEDGVLISDVFAAHSRYGGWDETWVYTSTSPPERETKRETSGGNPTLRPTPDHAPPAADAAADSDLRCPSCAGATTPTRDAAGLPCLACYEKRTA</sequence>
<protein>
    <recommendedName>
        <fullName evidence="4">Toprim domain-containing protein</fullName>
    </recommendedName>
</protein>
<dbReference type="InterPro" id="IPR034154">
    <property type="entry name" value="TOPRIM_DnaG/twinkle"/>
</dbReference>